<evidence type="ECO:0000256" key="1">
    <source>
        <dbReference type="SAM" id="MobiDB-lite"/>
    </source>
</evidence>
<feature type="region of interest" description="Disordered" evidence="1">
    <location>
        <begin position="144"/>
        <end position="287"/>
    </location>
</feature>
<name>A0A9N9VUP4_9HYPO</name>
<proteinExistence type="predicted"/>
<organism evidence="2 3">
    <name type="scientific">Clonostachys rhizophaga</name>
    <dbReference type="NCBI Taxonomy" id="160324"/>
    <lineage>
        <taxon>Eukaryota</taxon>
        <taxon>Fungi</taxon>
        <taxon>Dikarya</taxon>
        <taxon>Ascomycota</taxon>
        <taxon>Pezizomycotina</taxon>
        <taxon>Sordariomycetes</taxon>
        <taxon>Hypocreomycetidae</taxon>
        <taxon>Hypocreales</taxon>
        <taxon>Bionectriaceae</taxon>
        <taxon>Clonostachys</taxon>
    </lineage>
</organism>
<feature type="compositionally biased region" description="Basic and acidic residues" evidence="1">
    <location>
        <begin position="164"/>
        <end position="176"/>
    </location>
</feature>
<evidence type="ECO:0000313" key="2">
    <source>
        <dbReference type="EMBL" id="CAH0033632.1"/>
    </source>
</evidence>
<evidence type="ECO:0000313" key="3">
    <source>
        <dbReference type="Proteomes" id="UP000696573"/>
    </source>
</evidence>
<dbReference type="OrthoDB" id="4366798at2759"/>
<dbReference type="Proteomes" id="UP000696573">
    <property type="component" value="Unassembled WGS sequence"/>
</dbReference>
<reference evidence="2" key="1">
    <citation type="submission" date="2021-10" db="EMBL/GenBank/DDBJ databases">
        <authorList>
            <person name="Piombo E."/>
        </authorList>
    </citation>
    <scope>NUCLEOTIDE SEQUENCE</scope>
</reference>
<feature type="compositionally biased region" description="Polar residues" evidence="1">
    <location>
        <begin position="196"/>
        <end position="206"/>
    </location>
</feature>
<gene>
    <name evidence="2" type="ORF">CRHIZ90672A_00008789</name>
</gene>
<sequence>MDPINPSVDWELDRSWLWPAWKFGLAYEDIFHTLHNQHNTVEIPLQDFRAFYYDVRELAAKASTRDELDRLLCERKQSRSTELLKAFDDAALQLAGDPSSLPGGMWVPSVELFRTRSLASLVMFFAGFLPDDTLKRVLERRKEGVKEKPANIVSASVNPGSANDRNDNLRNPDRSPQEAPGLPSQPPLNPAKHPNGQRSSESTKPASKQRGGTRLSKRQQTETVARNKATEQRRPRKQQTTQSSKRQRTETAAVKETAERNRPNKRRRTTDEIPAPSRYHMRKRCVS</sequence>
<comment type="caution">
    <text evidence="2">The sequence shown here is derived from an EMBL/GenBank/DDBJ whole genome shotgun (WGS) entry which is preliminary data.</text>
</comment>
<dbReference type="AlphaFoldDB" id="A0A9N9VUP4"/>
<dbReference type="EMBL" id="CABFNQ020000747">
    <property type="protein sequence ID" value="CAH0033632.1"/>
    <property type="molecule type" value="Genomic_DNA"/>
</dbReference>
<keyword evidence="3" id="KW-1185">Reference proteome</keyword>
<accession>A0A9N9VUP4</accession>
<protein>
    <submittedName>
        <fullName evidence="2">Uncharacterized protein</fullName>
    </submittedName>
</protein>